<dbReference type="Proteomes" id="UP001497512">
    <property type="component" value="Chromosome 14"/>
</dbReference>
<keyword evidence="1" id="KW-0812">Transmembrane</keyword>
<evidence type="ECO:0000313" key="3">
    <source>
        <dbReference type="Proteomes" id="UP001497512"/>
    </source>
</evidence>
<evidence type="ECO:0000256" key="1">
    <source>
        <dbReference type="SAM" id="Phobius"/>
    </source>
</evidence>
<protein>
    <submittedName>
        <fullName evidence="2">Uncharacterized protein</fullName>
    </submittedName>
</protein>
<gene>
    <name evidence="2" type="ORF">CSSPTR1EN2_LOCUS7080</name>
</gene>
<sequence>MYQQHTQERREGALLFVLGFGTDHMTEGEREMPLQRAGPIGLTGIDMRSRLGFQVSSKDRSLSRPPNRPELCMHTIPIVILLCFFILWAGSSEVKTLPPQVSKVSGLDTVVANPENLALVQSPPGTMTSMVLDKTVHSSKIFHHRHFLQQ</sequence>
<dbReference type="EMBL" id="OZ019906">
    <property type="protein sequence ID" value="CAK9203826.1"/>
    <property type="molecule type" value="Genomic_DNA"/>
</dbReference>
<keyword evidence="1" id="KW-1133">Transmembrane helix</keyword>
<evidence type="ECO:0000313" key="2">
    <source>
        <dbReference type="EMBL" id="CAK9203826.1"/>
    </source>
</evidence>
<proteinExistence type="predicted"/>
<keyword evidence="1" id="KW-0472">Membrane</keyword>
<accession>A0ABP0TSD1</accession>
<organism evidence="2 3">
    <name type="scientific">Sphagnum troendelagicum</name>
    <dbReference type="NCBI Taxonomy" id="128251"/>
    <lineage>
        <taxon>Eukaryota</taxon>
        <taxon>Viridiplantae</taxon>
        <taxon>Streptophyta</taxon>
        <taxon>Embryophyta</taxon>
        <taxon>Bryophyta</taxon>
        <taxon>Sphagnophytina</taxon>
        <taxon>Sphagnopsida</taxon>
        <taxon>Sphagnales</taxon>
        <taxon>Sphagnaceae</taxon>
        <taxon>Sphagnum</taxon>
    </lineage>
</organism>
<name>A0ABP0TSD1_9BRYO</name>
<reference evidence="2" key="1">
    <citation type="submission" date="2024-02" db="EMBL/GenBank/DDBJ databases">
        <authorList>
            <consortium name="ELIXIR-Norway"/>
            <consortium name="Elixir Norway"/>
        </authorList>
    </citation>
    <scope>NUCLEOTIDE SEQUENCE</scope>
</reference>
<keyword evidence="3" id="KW-1185">Reference proteome</keyword>
<feature type="transmembrane region" description="Helical" evidence="1">
    <location>
        <begin position="71"/>
        <end position="90"/>
    </location>
</feature>